<dbReference type="GO" id="GO:0030272">
    <property type="term" value="F:5-formyltetrahydrofolate cyclo-ligase activity"/>
    <property type="evidence" value="ECO:0007669"/>
    <property type="project" value="UniProtKB-EC"/>
</dbReference>
<dbReference type="InterPro" id="IPR037171">
    <property type="entry name" value="NagB/RpiA_transferase-like"/>
</dbReference>
<comment type="cofactor">
    <cofactor evidence="5">
        <name>Mg(2+)</name>
        <dbReference type="ChEBI" id="CHEBI:18420"/>
    </cofactor>
</comment>
<feature type="binding site" evidence="4">
    <location>
        <position position="48"/>
    </location>
    <ligand>
        <name>substrate</name>
    </ligand>
</feature>
<dbReference type="PIRSF" id="PIRSF006806">
    <property type="entry name" value="FTHF_cligase"/>
    <property type="match status" value="1"/>
</dbReference>
<dbReference type="InterPro" id="IPR024185">
    <property type="entry name" value="FTHF_cligase-like_sf"/>
</dbReference>
<organism evidence="6 7">
    <name type="scientific">Metallumcola ferriviriculae</name>
    <dbReference type="NCBI Taxonomy" id="3039180"/>
    <lineage>
        <taxon>Bacteria</taxon>
        <taxon>Bacillati</taxon>
        <taxon>Bacillota</taxon>
        <taxon>Clostridia</taxon>
        <taxon>Neomoorellales</taxon>
        <taxon>Desulfitibacteraceae</taxon>
        <taxon>Metallumcola</taxon>
    </lineage>
</organism>
<keyword evidence="2 4" id="KW-0547">Nucleotide-binding</keyword>
<reference evidence="6 7" key="1">
    <citation type="submission" date="2023-04" db="EMBL/GenBank/DDBJ databases">
        <authorList>
            <person name="Hsu D."/>
        </authorList>
    </citation>
    <scope>NUCLEOTIDE SEQUENCE [LARGE SCALE GENOMIC DNA]</scope>
    <source>
        <strain evidence="6 7">MK1</strain>
    </source>
</reference>
<dbReference type="GO" id="GO:0009396">
    <property type="term" value="P:folic acid-containing compound biosynthetic process"/>
    <property type="evidence" value="ECO:0007669"/>
    <property type="project" value="TreeGrafter"/>
</dbReference>
<comment type="similarity">
    <text evidence="1 5">Belongs to the 5-formyltetrahydrofolate cyclo-ligase family.</text>
</comment>
<feature type="binding site" evidence="4">
    <location>
        <position position="53"/>
    </location>
    <ligand>
        <name>substrate</name>
    </ligand>
</feature>
<dbReference type="Gene3D" id="3.40.50.10420">
    <property type="entry name" value="NagB/RpiA/CoA transferase-like"/>
    <property type="match status" value="1"/>
</dbReference>
<keyword evidence="3 4" id="KW-0067">ATP-binding</keyword>
<gene>
    <name evidence="6" type="ORF">MFMK1_003389</name>
</gene>
<protein>
    <recommendedName>
        <fullName evidence="5">5-formyltetrahydrofolate cyclo-ligase</fullName>
        <ecNumber evidence="5">6.3.3.2</ecNumber>
    </recommendedName>
</protein>
<keyword evidence="6" id="KW-0436">Ligase</keyword>
<name>A0AAU0UTF1_9FIRM</name>
<evidence type="ECO:0000313" key="7">
    <source>
        <dbReference type="Proteomes" id="UP001329915"/>
    </source>
</evidence>
<evidence type="ECO:0000313" key="6">
    <source>
        <dbReference type="EMBL" id="WRO23527.1"/>
    </source>
</evidence>
<dbReference type="RefSeq" id="WP_366922909.1">
    <property type="nucleotide sequence ID" value="NZ_CP121694.1"/>
</dbReference>
<dbReference type="EC" id="6.3.3.2" evidence="5"/>
<dbReference type="InterPro" id="IPR002698">
    <property type="entry name" value="FTHF_cligase"/>
</dbReference>
<evidence type="ECO:0000256" key="1">
    <source>
        <dbReference type="ARBA" id="ARBA00010638"/>
    </source>
</evidence>
<evidence type="ECO:0000256" key="2">
    <source>
        <dbReference type="ARBA" id="ARBA00022741"/>
    </source>
</evidence>
<dbReference type="NCBIfam" id="TIGR02727">
    <property type="entry name" value="MTHFS_bact"/>
    <property type="match status" value="1"/>
</dbReference>
<dbReference type="GO" id="GO:0035999">
    <property type="term" value="P:tetrahydrofolate interconversion"/>
    <property type="evidence" value="ECO:0007669"/>
    <property type="project" value="TreeGrafter"/>
</dbReference>
<evidence type="ECO:0000256" key="5">
    <source>
        <dbReference type="RuleBase" id="RU361279"/>
    </source>
</evidence>
<keyword evidence="7" id="KW-1185">Reference proteome</keyword>
<dbReference type="AlphaFoldDB" id="A0AAU0UTF1"/>
<dbReference type="SUPFAM" id="SSF100950">
    <property type="entry name" value="NagB/RpiA/CoA transferase-like"/>
    <property type="match status" value="1"/>
</dbReference>
<accession>A0AAU0UTF1</accession>
<proteinExistence type="inferred from homology"/>
<keyword evidence="5" id="KW-0479">Metal-binding</keyword>
<feature type="binding site" evidence="4">
    <location>
        <begin position="133"/>
        <end position="141"/>
    </location>
    <ligand>
        <name>ATP</name>
        <dbReference type="ChEBI" id="CHEBI:30616"/>
    </ligand>
</feature>
<dbReference type="PANTHER" id="PTHR23407:SF1">
    <property type="entry name" value="5-FORMYLTETRAHYDROFOLATE CYCLO-LIGASE"/>
    <property type="match status" value="1"/>
</dbReference>
<dbReference type="KEGG" id="dbc:MFMK1_003389"/>
<comment type="catalytic activity">
    <reaction evidence="5">
        <text>(6S)-5-formyl-5,6,7,8-tetrahydrofolate + ATP = (6R)-5,10-methenyltetrahydrofolate + ADP + phosphate</text>
        <dbReference type="Rhea" id="RHEA:10488"/>
        <dbReference type="ChEBI" id="CHEBI:30616"/>
        <dbReference type="ChEBI" id="CHEBI:43474"/>
        <dbReference type="ChEBI" id="CHEBI:57455"/>
        <dbReference type="ChEBI" id="CHEBI:57457"/>
        <dbReference type="ChEBI" id="CHEBI:456216"/>
        <dbReference type="EC" id="6.3.3.2"/>
    </reaction>
</comment>
<evidence type="ECO:0000256" key="3">
    <source>
        <dbReference type="ARBA" id="ARBA00022840"/>
    </source>
</evidence>
<feature type="binding site" evidence="4">
    <location>
        <begin position="2"/>
        <end position="6"/>
    </location>
    <ligand>
        <name>ATP</name>
        <dbReference type="ChEBI" id="CHEBI:30616"/>
    </ligand>
</feature>
<keyword evidence="5" id="KW-0460">Magnesium</keyword>
<dbReference type="GO" id="GO:0005524">
    <property type="term" value="F:ATP binding"/>
    <property type="evidence" value="ECO:0007669"/>
    <property type="project" value="UniProtKB-KW"/>
</dbReference>
<sequence length="189" mass="21493">MKKELRRQIIQARLDLSPEAAAEKSETIIQKLISLPAYQEAGTIMTYVAFNQEVETKGLIKYSLSQRKRVLVPVTVKKDRELIPSEVFHFPGDLQPGTWGILEPKPECFRPVSPSEIDMVVVPGVAFDKNGNRLGYGGGFYDRFLGKLPKTSRFVAIAFELQIKDNVYHQEHDQPVHWVITEEQVIKAK</sequence>
<dbReference type="Proteomes" id="UP001329915">
    <property type="component" value="Chromosome"/>
</dbReference>
<dbReference type="Pfam" id="PF01812">
    <property type="entry name" value="5-FTHF_cyc-lig"/>
    <property type="match status" value="1"/>
</dbReference>
<dbReference type="PANTHER" id="PTHR23407">
    <property type="entry name" value="ATPASE INHIBITOR/5-FORMYLTETRAHYDROFOLATE CYCLO-LIGASE"/>
    <property type="match status" value="1"/>
</dbReference>
<evidence type="ECO:0000256" key="4">
    <source>
        <dbReference type="PIRSR" id="PIRSR006806-1"/>
    </source>
</evidence>
<dbReference type="EMBL" id="CP121694">
    <property type="protein sequence ID" value="WRO23527.1"/>
    <property type="molecule type" value="Genomic_DNA"/>
</dbReference>
<dbReference type="GO" id="GO:0046872">
    <property type="term" value="F:metal ion binding"/>
    <property type="evidence" value="ECO:0007669"/>
    <property type="project" value="UniProtKB-KW"/>
</dbReference>